<accession>A0A2S9H383</accession>
<organism evidence="12 13">
    <name type="scientific">Solimicrobium silvestre</name>
    <dbReference type="NCBI Taxonomy" id="2099400"/>
    <lineage>
        <taxon>Bacteria</taxon>
        <taxon>Pseudomonadati</taxon>
        <taxon>Pseudomonadota</taxon>
        <taxon>Betaproteobacteria</taxon>
        <taxon>Burkholderiales</taxon>
        <taxon>Oxalobacteraceae</taxon>
        <taxon>Solimicrobium</taxon>
    </lineage>
</organism>
<evidence type="ECO:0000256" key="8">
    <source>
        <dbReference type="ARBA" id="ARBA00023306"/>
    </source>
</evidence>
<keyword evidence="7 9" id="KW-0233">DNA recombination</keyword>
<dbReference type="GO" id="GO:0003677">
    <property type="term" value="F:DNA binding"/>
    <property type="evidence" value="ECO:0007669"/>
    <property type="project" value="UniProtKB-UniRule"/>
</dbReference>
<name>A0A2S9H383_9BURK</name>
<dbReference type="AlphaFoldDB" id="A0A2S9H383"/>
<dbReference type="PROSITE" id="PS51898">
    <property type="entry name" value="TYR_RECOMBINASE"/>
    <property type="match status" value="1"/>
</dbReference>
<comment type="subcellular location">
    <subcellularLocation>
        <location evidence="1 9">Cytoplasm</location>
    </subcellularLocation>
</comment>
<dbReference type="SUPFAM" id="SSF56349">
    <property type="entry name" value="DNA breaking-rejoining enzymes"/>
    <property type="match status" value="1"/>
</dbReference>
<dbReference type="PANTHER" id="PTHR30349">
    <property type="entry name" value="PHAGE INTEGRASE-RELATED"/>
    <property type="match status" value="1"/>
</dbReference>
<evidence type="ECO:0000256" key="3">
    <source>
        <dbReference type="ARBA" id="ARBA00022618"/>
    </source>
</evidence>
<dbReference type="GO" id="GO:0007059">
    <property type="term" value="P:chromosome segregation"/>
    <property type="evidence" value="ECO:0007669"/>
    <property type="project" value="UniProtKB-UniRule"/>
</dbReference>
<evidence type="ECO:0000259" key="10">
    <source>
        <dbReference type="PROSITE" id="PS51898"/>
    </source>
</evidence>
<dbReference type="GO" id="GO:0009037">
    <property type="term" value="F:tyrosine-based site-specific recombinase activity"/>
    <property type="evidence" value="ECO:0007669"/>
    <property type="project" value="UniProtKB-UniRule"/>
</dbReference>
<dbReference type="OrthoDB" id="9801717at2"/>
<evidence type="ECO:0000256" key="2">
    <source>
        <dbReference type="ARBA" id="ARBA00022490"/>
    </source>
</evidence>
<dbReference type="InterPro" id="IPR044068">
    <property type="entry name" value="CB"/>
</dbReference>
<evidence type="ECO:0000259" key="11">
    <source>
        <dbReference type="PROSITE" id="PS51900"/>
    </source>
</evidence>
<dbReference type="HAMAP" id="MF_01808">
    <property type="entry name" value="Recomb_XerC_XerD"/>
    <property type="match status" value="1"/>
</dbReference>
<proteinExistence type="inferred from homology"/>
<feature type="active site" evidence="9">
    <location>
        <position position="188"/>
    </location>
</feature>
<dbReference type="CDD" id="cd00798">
    <property type="entry name" value="INT_XerDC_C"/>
    <property type="match status" value="1"/>
</dbReference>
<evidence type="ECO:0000256" key="5">
    <source>
        <dbReference type="ARBA" id="ARBA00022908"/>
    </source>
</evidence>
<keyword evidence="5 9" id="KW-0229">DNA integration</keyword>
<feature type="active site" evidence="9">
    <location>
        <position position="260"/>
    </location>
</feature>
<comment type="function">
    <text evidence="9">Site-specific tyrosine recombinase, which acts by catalyzing the cutting and rejoining of the recombining DNA molecules. The XerC-XerD complex is essential to convert dimers of the bacterial chromosome into monomers to permit their segregation at cell division. It also contributes to the segregational stability of plasmids.</text>
</comment>
<evidence type="ECO:0000313" key="12">
    <source>
        <dbReference type="EMBL" id="PRC94445.1"/>
    </source>
</evidence>
<dbReference type="EMBL" id="PUGF01000003">
    <property type="protein sequence ID" value="PRC94445.1"/>
    <property type="molecule type" value="Genomic_DNA"/>
</dbReference>
<feature type="domain" description="Tyr recombinase" evidence="10">
    <location>
        <begin position="113"/>
        <end position="305"/>
    </location>
</feature>
<feature type="active site" evidence="9">
    <location>
        <position position="153"/>
    </location>
</feature>
<evidence type="ECO:0000256" key="6">
    <source>
        <dbReference type="ARBA" id="ARBA00023125"/>
    </source>
</evidence>
<dbReference type="Gene3D" id="1.10.150.130">
    <property type="match status" value="1"/>
</dbReference>
<dbReference type="InterPro" id="IPR011010">
    <property type="entry name" value="DNA_brk_join_enz"/>
</dbReference>
<evidence type="ECO:0000256" key="9">
    <source>
        <dbReference type="HAMAP-Rule" id="MF_01808"/>
    </source>
</evidence>
<dbReference type="InterPro" id="IPR050090">
    <property type="entry name" value="Tyrosine_recombinase_XerCD"/>
</dbReference>
<gene>
    <name evidence="9" type="primary">xerC</name>
    <name evidence="12" type="ORF">S2091_1066</name>
</gene>
<keyword evidence="8 9" id="KW-0131">Cell cycle</keyword>
<evidence type="ECO:0000256" key="7">
    <source>
        <dbReference type="ARBA" id="ARBA00023172"/>
    </source>
</evidence>
<comment type="similarity">
    <text evidence="9">Belongs to the 'phage' integrase family. XerC subfamily.</text>
</comment>
<sequence length="314" mass="34835">MNTATETTPVLHPDCVSFLAYLRDIRHYSPHTISSYRTDLISLSALFASTPPHQVSTLQIRKLTSQLHSKQLQARSIARHLSCWRSFFSWLSNHTDTEINPVIGIKAPKRSKSLPKALSVDEAVHLVEHALGTSASQAADHAMFELLYSSGLRVSELVNLDIGYCKEAAYTSSGWIDLAEQMVHVTGKGNKVREVPIGSSAITALQHWLGQRPSLLKLEPHALFLTSRGTRMSARLVQLRIKAHAQQLEIKSNVHPHVLRHSFASHVLQSSGDLRAVQELLGHSSLASTQVYTALDFQHLSQVYDAAHPRAKTK</sequence>
<dbReference type="Pfam" id="PF02899">
    <property type="entry name" value="Phage_int_SAM_1"/>
    <property type="match status" value="1"/>
</dbReference>
<dbReference type="PROSITE" id="PS51900">
    <property type="entry name" value="CB"/>
    <property type="match status" value="1"/>
</dbReference>
<keyword evidence="6 9" id="KW-0238">DNA-binding</keyword>
<evidence type="ECO:0000256" key="4">
    <source>
        <dbReference type="ARBA" id="ARBA00022829"/>
    </source>
</evidence>
<feature type="active site" description="O-(3'-phospho-DNA)-tyrosine intermediate" evidence="9">
    <location>
        <position position="292"/>
    </location>
</feature>
<keyword evidence="2 9" id="KW-0963">Cytoplasm</keyword>
<feature type="active site" evidence="9">
    <location>
        <position position="257"/>
    </location>
</feature>
<dbReference type="Pfam" id="PF00589">
    <property type="entry name" value="Phage_integrase"/>
    <property type="match status" value="1"/>
</dbReference>
<reference evidence="12 13" key="1">
    <citation type="submission" date="2018-02" db="EMBL/GenBank/DDBJ databases">
        <title>Solimicrobium silvestre gen. nov., sp. nov., isolated from alpine forest soil.</title>
        <authorList>
            <person name="Margesin R."/>
            <person name="Albuquerque L."/>
            <person name="Zhang D.-C."/>
            <person name="Froufe H.J.C."/>
            <person name="Severino R."/>
            <person name="Roxo I."/>
            <person name="Egas C."/>
            <person name="Da Costa M.S."/>
        </authorList>
    </citation>
    <scope>NUCLEOTIDE SEQUENCE [LARGE SCALE GENOMIC DNA]</scope>
    <source>
        <strain evidence="12 13">S20-91</strain>
    </source>
</reference>
<dbReference type="InterPro" id="IPR023009">
    <property type="entry name" value="Tyrosine_recombinase_XerC/XerD"/>
</dbReference>
<dbReference type="GO" id="GO:0006313">
    <property type="term" value="P:DNA transposition"/>
    <property type="evidence" value="ECO:0007669"/>
    <property type="project" value="UniProtKB-UniRule"/>
</dbReference>
<evidence type="ECO:0000256" key="1">
    <source>
        <dbReference type="ARBA" id="ARBA00004496"/>
    </source>
</evidence>
<dbReference type="InterPro" id="IPR004107">
    <property type="entry name" value="Integrase_SAM-like_N"/>
</dbReference>
<evidence type="ECO:0000313" key="13">
    <source>
        <dbReference type="Proteomes" id="UP000237839"/>
    </source>
</evidence>
<dbReference type="Gene3D" id="1.10.443.10">
    <property type="entry name" value="Intergrase catalytic core"/>
    <property type="match status" value="1"/>
</dbReference>
<keyword evidence="3 9" id="KW-0132">Cell division</keyword>
<keyword evidence="4 9" id="KW-0159">Chromosome partition</keyword>
<feature type="active site" evidence="9">
    <location>
        <position position="283"/>
    </location>
</feature>
<protein>
    <recommendedName>
        <fullName evidence="9">Tyrosine recombinase XerC</fullName>
    </recommendedName>
</protein>
<comment type="caution">
    <text evidence="12">The sequence shown here is derived from an EMBL/GenBank/DDBJ whole genome shotgun (WGS) entry which is preliminary data.</text>
</comment>
<dbReference type="RefSeq" id="WP_105530749.1">
    <property type="nucleotide sequence ID" value="NZ_PUGF01000003.1"/>
</dbReference>
<dbReference type="InterPro" id="IPR010998">
    <property type="entry name" value="Integrase_recombinase_N"/>
</dbReference>
<feature type="domain" description="Core-binding (CB)" evidence="11">
    <location>
        <begin position="9"/>
        <end position="92"/>
    </location>
</feature>
<dbReference type="Proteomes" id="UP000237839">
    <property type="component" value="Unassembled WGS sequence"/>
</dbReference>
<keyword evidence="13" id="KW-1185">Reference proteome</keyword>
<dbReference type="InterPro" id="IPR013762">
    <property type="entry name" value="Integrase-like_cat_sf"/>
</dbReference>
<dbReference type="GO" id="GO:0005737">
    <property type="term" value="C:cytoplasm"/>
    <property type="evidence" value="ECO:0007669"/>
    <property type="project" value="UniProtKB-SubCell"/>
</dbReference>
<comment type="subunit">
    <text evidence="9">Forms a cyclic heterotetrameric complex composed of two molecules of XerC and two molecules of XerD.</text>
</comment>
<dbReference type="PANTHER" id="PTHR30349:SF81">
    <property type="entry name" value="TYROSINE RECOMBINASE XERC"/>
    <property type="match status" value="1"/>
</dbReference>
<dbReference type="InterPro" id="IPR002104">
    <property type="entry name" value="Integrase_catalytic"/>
</dbReference>
<dbReference type="GO" id="GO:0051301">
    <property type="term" value="P:cell division"/>
    <property type="evidence" value="ECO:0007669"/>
    <property type="project" value="UniProtKB-KW"/>
</dbReference>